<dbReference type="NCBIfam" id="TIGR02532">
    <property type="entry name" value="IV_pilin_GFxxxE"/>
    <property type="match status" value="1"/>
</dbReference>
<evidence type="ECO:0000313" key="7">
    <source>
        <dbReference type="Proteomes" id="UP000279384"/>
    </source>
</evidence>
<dbReference type="AlphaFoldDB" id="A0A495B1L8"/>
<dbReference type="PROSITE" id="PS00409">
    <property type="entry name" value="PROKAR_NTER_METHYL"/>
    <property type="match status" value="1"/>
</dbReference>
<protein>
    <submittedName>
        <fullName evidence="6">Type IV pilus assembly protein PilA</fullName>
    </submittedName>
</protein>
<dbReference type="EMBL" id="RBID01000019">
    <property type="protein sequence ID" value="RKQ53385.1"/>
    <property type="molecule type" value="Genomic_DNA"/>
</dbReference>
<feature type="transmembrane region" description="Helical" evidence="5">
    <location>
        <begin position="7"/>
        <end position="31"/>
    </location>
</feature>
<keyword evidence="5" id="KW-1133">Transmembrane helix</keyword>
<dbReference type="PANTHER" id="PTHR30093">
    <property type="entry name" value="GENERAL SECRETION PATHWAY PROTEIN G"/>
    <property type="match status" value="1"/>
</dbReference>
<comment type="similarity">
    <text evidence="1 4">Belongs to the N-Me-Phe pilin family.</text>
</comment>
<evidence type="ECO:0000256" key="4">
    <source>
        <dbReference type="RuleBase" id="RU000389"/>
    </source>
</evidence>
<keyword evidence="3" id="KW-1015">Disulfide bond</keyword>
<evidence type="ECO:0000313" key="6">
    <source>
        <dbReference type="EMBL" id="RKQ53385.1"/>
    </source>
</evidence>
<dbReference type="Proteomes" id="UP000279384">
    <property type="component" value="Unassembled WGS sequence"/>
</dbReference>
<proteinExistence type="inferred from homology"/>
<dbReference type="Pfam" id="PF07963">
    <property type="entry name" value="N_methyl"/>
    <property type="match status" value="1"/>
</dbReference>
<evidence type="ECO:0000256" key="2">
    <source>
        <dbReference type="ARBA" id="ARBA00022481"/>
    </source>
</evidence>
<keyword evidence="5" id="KW-0812">Transmembrane</keyword>
<evidence type="ECO:0000256" key="3">
    <source>
        <dbReference type="ARBA" id="ARBA00023157"/>
    </source>
</evidence>
<dbReference type="GO" id="GO:0007155">
    <property type="term" value="P:cell adhesion"/>
    <property type="evidence" value="ECO:0007669"/>
    <property type="project" value="InterPro"/>
</dbReference>
<keyword evidence="4" id="KW-0281">Fimbrium</keyword>
<sequence>MKRVQQGFTLIELMIVVAIIGILAALAIPAYSNYTKRAQVSEAFSLADGMKIKVAETQGETGSCTTMNASGTYANIAVSSGTAAAGGCVITATFQAPAHTDLVGDTAVIIPTFGSNSTTWLCSLASSTVDDAYLPKACS</sequence>
<evidence type="ECO:0000256" key="5">
    <source>
        <dbReference type="SAM" id="Phobius"/>
    </source>
</evidence>
<keyword evidence="2" id="KW-0488">Methylation</keyword>
<dbReference type="PANTHER" id="PTHR30093:SF34">
    <property type="entry name" value="PREPILIN PEPTIDASE-DEPENDENT PROTEIN D"/>
    <property type="match status" value="1"/>
</dbReference>
<dbReference type="InterPro" id="IPR001082">
    <property type="entry name" value="Pilin"/>
</dbReference>
<dbReference type="Pfam" id="PF00114">
    <property type="entry name" value="Pilin"/>
    <property type="match status" value="1"/>
</dbReference>
<comment type="caution">
    <text evidence="6">The sequence shown here is derived from an EMBL/GenBank/DDBJ whole genome shotgun (WGS) entry which is preliminary data.</text>
</comment>
<evidence type="ECO:0000256" key="1">
    <source>
        <dbReference type="ARBA" id="ARBA00005233"/>
    </source>
</evidence>
<dbReference type="Gene3D" id="3.30.700.10">
    <property type="entry name" value="Glycoprotein, Type 4 Pilin"/>
    <property type="match status" value="1"/>
</dbReference>
<keyword evidence="5" id="KW-0472">Membrane</keyword>
<dbReference type="InterPro" id="IPR012902">
    <property type="entry name" value="N_methyl_site"/>
</dbReference>
<gene>
    <name evidence="6" type="ORF">C8E02_3321</name>
</gene>
<dbReference type="SUPFAM" id="SSF54523">
    <property type="entry name" value="Pili subunits"/>
    <property type="match status" value="1"/>
</dbReference>
<reference evidence="6 7" key="1">
    <citation type="submission" date="2018-10" db="EMBL/GenBank/DDBJ databases">
        <title>Genomic Encyclopedia of Type Strains, Phase IV (KMG-IV): sequencing the most valuable type-strain genomes for metagenomic binning, comparative biology and taxonomic classification.</title>
        <authorList>
            <person name="Goeker M."/>
        </authorList>
    </citation>
    <scope>NUCLEOTIDE SEQUENCE [LARGE SCALE GENOMIC DNA]</scope>
    <source>
        <strain evidence="6 7">DSM 3303</strain>
    </source>
</reference>
<dbReference type="InterPro" id="IPR045584">
    <property type="entry name" value="Pilin-like"/>
</dbReference>
<dbReference type="GO" id="GO:0043107">
    <property type="term" value="P:type IV pilus-dependent motility"/>
    <property type="evidence" value="ECO:0007669"/>
    <property type="project" value="TreeGrafter"/>
</dbReference>
<dbReference type="GO" id="GO:0044096">
    <property type="term" value="C:type IV pilus"/>
    <property type="evidence" value="ECO:0007669"/>
    <property type="project" value="TreeGrafter"/>
</dbReference>
<dbReference type="RefSeq" id="WP_047968024.1">
    <property type="nucleotide sequence ID" value="NZ_RBID01000019.1"/>
</dbReference>
<accession>A0A495B1L8</accession>
<name>A0A495B1L8_VOGIN</name>
<organism evidence="6 7">
    <name type="scientific">Vogesella indigofera</name>
    <name type="common">Pseudomonas indigofera</name>
    <dbReference type="NCBI Taxonomy" id="45465"/>
    <lineage>
        <taxon>Bacteria</taxon>
        <taxon>Pseudomonadati</taxon>
        <taxon>Pseudomonadota</taxon>
        <taxon>Betaproteobacteria</taxon>
        <taxon>Neisseriales</taxon>
        <taxon>Chromobacteriaceae</taxon>
        <taxon>Vogesella</taxon>
    </lineage>
</organism>